<keyword evidence="2" id="KW-0479">Metal-binding</keyword>
<dbReference type="Pfam" id="PF07727">
    <property type="entry name" value="RVT_2"/>
    <property type="match status" value="1"/>
</dbReference>
<name>A0ABQ5EZX2_9ASTR</name>
<dbReference type="Pfam" id="PF25597">
    <property type="entry name" value="SH3_retrovirus"/>
    <property type="match status" value="1"/>
</dbReference>
<dbReference type="Pfam" id="PF22936">
    <property type="entry name" value="Pol_BBD"/>
    <property type="match status" value="1"/>
</dbReference>
<feature type="compositionally biased region" description="Polar residues" evidence="6">
    <location>
        <begin position="194"/>
        <end position="215"/>
    </location>
</feature>
<reference evidence="8" key="1">
    <citation type="journal article" date="2022" name="Int. J. Mol. Sci.">
        <title>Draft Genome of Tanacetum Coccineum: Genomic Comparison of Closely Related Tanacetum-Family Plants.</title>
        <authorList>
            <person name="Yamashiro T."/>
            <person name="Shiraishi A."/>
            <person name="Nakayama K."/>
            <person name="Satake H."/>
        </authorList>
    </citation>
    <scope>NUCLEOTIDE SEQUENCE</scope>
</reference>
<evidence type="ECO:0000313" key="9">
    <source>
        <dbReference type="Proteomes" id="UP001151760"/>
    </source>
</evidence>
<dbReference type="PANTHER" id="PTHR42648">
    <property type="entry name" value="TRANSPOSASE, PUTATIVE-RELATED"/>
    <property type="match status" value="1"/>
</dbReference>
<evidence type="ECO:0000256" key="1">
    <source>
        <dbReference type="ARBA" id="ARBA00022670"/>
    </source>
</evidence>
<dbReference type="InterPro" id="IPR001584">
    <property type="entry name" value="Integrase_cat-core"/>
</dbReference>
<dbReference type="SUPFAM" id="SSF56672">
    <property type="entry name" value="DNA/RNA polymerases"/>
    <property type="match status" value="1"/>
</dbReference>
<gene>
    <name evidence="8" type="ORF">Tco_0991161</name>
</gene>
<feature type="domain" description="Integrase catalytic" evidence="7">
    <location>
        <begin position="482"/>
        <end position="657"/>
    </location>
</feature>
<keyword evidence="4" id="KW-0378">Hydrolase</keyword>
<proteinExistence type="predicted"/>
<feature type="region of interest" description="Disordered" evidence="6">
    <location>
        <begin position="153"/>
        <end position="220"/>
    </location>
</feature>
<feature type="region of interest" description="Disordered" evidence="6">
    <location>
        <begin position="794"/>
        <end position="820"/>
    </location>
</feature>
<feature type="coiled-coil region" evidence="5">
    <location>
        <begin position="71"/>
        <end position="105"/>
    </location>
</feature>
<feature type="coiled-coil region" evidence="5">
    <location>
        <begin position="11"/>
        <end position="38"/>
    </location>
</feature>
<dbReference type="Pfam" id="PF00665">
    <property type="entry name" value="rve"/>
    <property type="match status" value="1"/>
</dbReference>
<dbReference type="CDD" id="cd09272">
    <property type="entry name" value="RNase_HI_RT_Ty1"/>
    <property type="match status" value="1"/>
</dbReference>
<dbReference type="InterPro" id="IPR036397">
    <property type="entry name" value="RNaseH_sf"/>
</dbReference>
<keyword evidence="3" id="KW-0064">Aspartyl protease</keyword>
<dbReference type="PROSITE" id="PS50994">
    <property type="entry name" value="INTEGRASE"/>
    <property type="match status" value="1"/>
</dbReference>
<dbReference type="InterPro" id="IPR054722">
    <property type="entry name" value="PolX-like_BBD"/>
</dbReference>
<evidence type="ECO:0000256" key="5">
    <source>
        <dbReference type="SAM" id="Coils"/>
    </source>
</evidence>
<dbReference type="SUPFAM" id="SSF53098">
    <property type="entry name" value="Ribonuclease H-like"/>
    <property type="match status" value="1"/>
</dbReference>
<dbReference type="Gene3D" id="3.30.420.10">
    <property type="entry name" value="Ribonuclease H-like superfamily/Ribonuclease H"/>
    <property type="match status" value="1"/>
</dbReference>
<keyword evidence="5" id="KW-0175">Coiled coil</keyword>
<dbReference type="InterPro" id="IPR012337">
    <property type="entry name" value="RNaseH-like_sf"/>
</dbReference>
<protein>
    <submittedName>
        <fullName evidence="8">Retrovirus-related pol polyprotein from transposon TNT 1-94</fullName>
    </submittedName>
</protein>
<feature type="compositionally biased region" description="Polar residues" evidence="6">
    <location>
        <begin position="166"/>
        <end position="184"/>
    </location>
</feature>
<sequence>MWMIVKFKMDMDEIETLNIELEHRVTKLVAENEHLKQTYKQTFIPIKPKRVQSKEQCDALIKQVNIKSGEISDLNAKLQEQGLVLAALKNELRKLKGKALDKEAIETHSVDPKVSKDNVEPITPKLYTKVIQELLSHISRTCPSINNFDPQLVAVTPRKKDKKVSPSGNTRNDKIQQTPSSNSKNKVEAHPRNVKSSLNKRNGTVKVNGSASVQNSKKHDNSDYVCINDDDCMSSDNLCVSNSMNDVKFRAKPKKKKSKEEIWKPTGKVFTKMGYIWRPTGRTFTIVGNVCPLTRITTTNEVPSRKPIVLESESPKPVVNLVYSRKPRKNKNTESVSKTEVVQIVLWYLDSGCSKHMTGDRSQLTNFISKFLGIVKFRNDQVAKIMGYEDYQIGNVTISRVYYVEGLGHNLFSVGQFCDSNLEVAFRQHTCFIPQSEKVLDLLMDLEVIIFIHSYLGHMASSPICLLSKDSLKPSLGKSSKKPHKPKSEDTNQEKLYLLHMDLCGPMRVASVNGKKYILVIVDDYSRFTWVKCLRSKDEAPAFIINFLKMIQVRLKETVRRIRTDNGTEFVNQTLREYYEKVGISHETSVARSPQQNGVVERQNRTLIEAARTMLIYAKAPLFLWAEAVAIACYTQNHSMIRRRHGKTPYELLHDKPPDLSYLYVFGALCYLTNDSENLGKLQPKADIGIFIGYAPTKKAFRIYNRRTRRIIETIHVDFDELTAMASEHNSSGPALHDMTPVTISSGLVPNPPPSTPFVPPSRSDWDLLFQPMFDESLNPPPYVDLQAPEHAVLTGSPSSTTVDQDAPSPSNSHTTQETQTPIISHDVEEDNYDIEVAHMGNDPYFGILIPEVTFDQSSSSDELVPPYDKAFVITLKWIYKLKLDELGGILKNKARLVAHGYRQEEGIDFEESFAPVARLEAIRIFLAFAAHMNMVVYQMDVKTAFLNGNLREEVYVSQPDRFVDPDKPNYVYKLKKALYGLKQAPRAWYDMLSSFLISNDFSKGLVDPNLFIHREGKELLLVQIYVDDIIFAAYTPELCDLFAKIMCSKFKMSMMGKISFFLGLQISQSPRGIFINQSKYALESLNKYGFESCDPVDTPMVEKSKLDEDKEGKVVYPSHYRGMIDTLLYLTASRHDLQFAICMYARYQARPTEKYLNAVKRIFRYLKGIVHRGLWYPKDSSFALTAFADADHAGCQDTRRSTSGSIQLLGDRLVSWSSKRQKSVVISSTEAEYIALSGCYAQVLWMRSQLTDYGFGFNKIPMYCDNKSAIALCCNNVQHSRSKHIDIRFHFIKEHVENGVIELYFVNTEYQLADIFTKALGRERIEFLINKLGMRSFTPETLKKLADDVDE</sequence>
<reference evidence="8" key="2">
    <citation type="submission" date="2022-01" db="EMBL/GenBank/DDBJ databases">
        <authorList>
            <person name="Yamashiro T."/>
            <person name="Shiraishi A."/>
            <person name="Satake H."/>
            <person name="Nakayama K."/>
        </authorList>
    </citation>
    <scope>NUCLEOTIDE SEQUENCE</scope>
</reference>
<dbReference type="InterPro" id="IPR057670">
    <property type="entry name" value="SH3_retrovirus"/>
</dbReference>
<evidence type="ECO:0000259" key="7">
    <source>
        <dbReference type="PROSITE" id="PS50994"/>
    </source>
</evidence>
<evidence type="ECO:0000313" key="8">
    <source>
        <dbReference type="EMBL" id="GJT56107.1"/>
    </source>
</evidence>
<organism evidence="8 9">
    <name type="scientific">Tanacetum coccineum</name>
    <dbReference type="NCBI Taxonomy" id="301880"/>
    <lineage>
        <taxon>Eukaryota</taxon>
        <taxon>Viridiplantae</taxon>
        <taxon>Streptophyta</taxon>
        <taxon>Embryophyta</taxon>
        <taxon>Tracheophyta</taxon>
        <taxon>Spermatophyta</taxon>
        <taxon>Magnoliopsida</taxon>
        <taxon>eudicotyledons</taxon>
        <taxon>Gunneridae</taxon>
        <taxon>Pentapetalae</taxon>
        <taxon>asterids</taxon>
        <taxon>campanulids</taxon>
        <taxon>Asterales</taxon>
        <taxon>Asteraceae</taxon>
        <taxon>Asteroideae</taxon>
        <taxon>Anthemideae</taxon>
        <taxon>Anthemidinae</taxon>
        <taxon>Tanacetum</taxon>
    </lineage>
</organism>
<dbReference type="InterPro" id="IPR013103">
    <property type="entry name" value="RVT_2"/>
</dbReference>
<keyword evidence="9" id="KW-1185">Reference proteome</keyword>
<keyword evidence="1" id="KW-0645">Protease</keyword>
<dbReference type="Proteomes" id="UP001151760">
    <property type="component" value="Unassembled WGS sequence"/>
</dbReference>
<evidence type="ECO:0000256" key="6">
    <source>
        <dbReference type="SAM" id="MobiDB-lite"/>
    </source>
</evidence>
<evidence type="ECO:0000256" key="3">
    <source>
        <dbReference type="ARBA" id="ARBA00022750"/>
    </source>
</evidence>
<dbReference type="PANTHER" id="PTHR42648:SF32">
    <property type="entry name" value="RIBONUCLEASE H-LIKE DOMAIN, GAG-PRE-INTEGRASE DOMAIN PROTEIN-RELATED"/>
    <property type="match status" value="1"/>
</dbReference>
<dbReference type="InterPro" id="IPR043502">
    <property type="entry name" value="DNA/RNA_pol_sf"/>
</dbReference>
<evidence type="ECO:0000256" key="4">
    <source>
        <dbReference type="ARBA" id="ARBA00022801"/>
    </source>
</evidence>
<evidence type="ECO:0000256" key="2">
    <source>
        <dbReference type="ARBA" id="ARBA00022723"/>
    </source>
</evidence>
<comment type="caution">
    <text evidence="8">The sequence shown here is derived from an EMBL/GenBank/DDBJ whole genome shotgun (WGS) entry which is preliminary data.</text>
</comment>
<dbReference type="EMBL" id="BQNB010016815">
    <property type="protein sequence ID" value="GJT56107.1"/>
    <property type="molecule type" value="Genomic_DNA"/>
</dbReference>
<feature type="compositionally biased region" description="Polar residues" evidence="6">
    <location>
        <begin position="796"/>
        <end position="820"/>
    </location>
</feature>
<dbReference type="InterPro" id="IPR039537">
    <property type="entry name" value="Retrotran_Ty1/copia-like"/>
</dbReference>
<accession>A0ABQ5EZX2</accession>